<evidence type="ECO:0008006" key="3">
    <source>
        <dbReference type="Google" id="ProtNLM"/>
    </source>
</evidence>
<dbReference type="EMBL" id="CP133614">
    <property type="protein sequence ID" value="WMV19827.1"/>
    <property type="molecule type" value="Genomic_DNA"/>
</dbReference>
<dbReference type="InterPro" id="IPR036047">
    <property type="entry name" value="F-box-like_dom_sf"/>
</dbReference>
<evidence type="ECO:0000313" key="1">
    <source>
        <dbReference type="EMBL" id="WMV19827.1"/>
    </source>
</evidence>
<dbReference type="Proteomes" id="UP001234989">
    <property type="component" value="Chromosome 3"/>
</dbReference>
<proteinExistence type="predicted"/>
<dbReference type="SUPFAM" id="SSF81383">
    <property type="entry name" value="F-box domain"/>
    <property type="match status" value="1"/>
</dbReference>
<name>A0AAF0QA72_SOLVR</name>
<keyword evidence="2" id="KW-1185">Reference proteome</keyword>
<organism evidence="1 2">
    <name type="scientific">Solanum verrucosum</name>
    <dbReference type="NCBI Taxonomy" id="315347"/>
    <lineage>
        <taxon>Eukaryota</taxon>
        <taxon>Viridiplantae</taxon>
        <taxon>Streptophyta</taxon>
        <taxon>Embryophyta</taxon>
        <taxon>Tracheophyta</taxon>
        <taxon>Spermatophyta</taxon>
        <taxon>Magnoliopsida</taxon>
        <taxon>eudicotyledons</taxon>
        <taxon>Gunneridae</taxon>
        <taxon>Pentapetalae</taxon>
        <taxon>asterids</taxon>
        <taxon>lamiids</taxon>
        <taxon>Solanales</taxon>
        <taxon>Solanaceae</taxon>
        <taxon>Solanoideae</taxon>
        <taxon>Solaneae</taxon>
        <taxon>Solanum</taxon>
    </lineage>
</organism>
<dbReference type="InterPro" id="IPR032675">
    <property type="entry name" value="LRR_dom_sf"/>
</dbReference>
<gene>
    <name evidence="1" type="ORF">MTR67_013212</name>
</gene>
<dbReference type="Gene3D" id="3.80.10.10">
    <property type="entry name" value="Ribonuclease Inhibitor"/>
    <property type="match status" value="1"/>
</dbReference>
<dbReference type="AlphaFoldDB" id="A0AAF0QA72"/>
<reference evidence="1" key="1">
    <citation type="submission" date="2023-08" db="EMBL/GenBank/DDBJ databases">
        <title>A de novo genome assembly of Solanum verrucosum Schlechtendal, a Mexican diploid species geographically isolated from the other diploid A-genome species in potato relatives.</title>
        <authorList>
            <person name="Hosaka K."/>
        </authorList>
    </citation>
    <scope>NUCLEOTIDE SEQUENCE</scope>
    <source>
        <tissue evidence="1">Young leaves</tissue>
    </source>
</reference>
<sequence length="143" mass="16230">MEEGDSPVTIWEDLDNDILVKILQSFDVFELSAGLAHVCNAWRLACCDQLPLKTLDLSGLKRLKVLNTSHCIITEDPPPTPMKILTKLDESILGKASRLDKFLTLITDSCIKCQHTLSDEGLMRWYENEEDLWKVDEVRSLAI</sequence>
<protein>
    <recommendedName>
        <fullName evidence="3">F-box domain-containing protein</fullName>
    </recommendedName>
</protein>
<evidence type="ECO:0000313" key="2">
    <source>
        <dbReference type="Proteomes" id="UP001234989"/>
    </source>
</evidence>
<accession>A0AAF0QA72</accession>